<dbReference type="AlphaFoldDB" id="A0A6L5XD69"/>
<organism evidence="1 2">
    <name type="scientific">Sodaliphilus pleomorphus</name>
    <dbReference type="NCBI Taxonomy" id="2606626"/>
    <lineage>
        <taxon>Bacteria</taxon>
        <taxon>Pseudomonadati</taxon>
        <taxon>Bacteroidota</taxon>
        <taxon>Bacteroidia</taxon>
        <taxon>Bacteroidales</taxon>
        <taxon>Muribaculaceae</taxon>
        <taxon>Sodaliphilus</taxon>
    </lineage>
</organism>
<comment type="caution">
    <text evidence="1">The sequence shown here is derived from an EMBL/GenBank/DDBJ whole genome shotgun (WGS) entry which is preliminary data.</text>
</comment>
<dbReference type="Proteomes" id="UP000483362">
    <property type="component" value="Unassembled WGS sequence"/>
</dbReference>
<sequence length="417" mass="46839">MMLALTACNDDGNEPASNSNITPQFEITLPSSLDSLGGKITNPSIEVKNVSTGRTSTFGSESSVSLPTGLYDITYKADVAVPDDTAMRHIVAFKQSVELTASNRTVKLTAYETVDNNDFIISEVFFTGTLQTSGNQYYGDDYIKIYNNTDHVLYADGLTLLESEFTTTIKYNYTPDIMDSAMTVQAIYTIPGNGHDHPVQPGGELLIVDTGIDHRVVNPNSFDLSKADFEWYDESSSPSHLDIDGPTVPNLDKWYCYTRSFWMLHNRGFKAWAIARIPVDKETYLKDYRYTYNYDIVVAAGTFPMSQTQYYVPNSWIVDAVNCSVASDYKWNVTAASLDRGWSYCGTIDRDKTRYFHSVRRKMLYLKDGHPVLKDTNNSTEDFNPYCIASEIERQHTSIDMNGTKSSTETWDGVTAK</sequence>
<reference evidence="1 2" key="1">
    <citation type="submission" date="2019-08" db="EMBL/GenBank/DDBJ databases">
        <title>In-depth cultivation of the pig gut microbiome towards novel bacterial diversity and tailored functional studies.</title>
        <authorList>
            <person name="Wylensek D."/>
            <person name="Hitch T.C.A."/>
            <person name="Clavel T."/>
        </authorList>
    </citation>
    <scope>NUCLEOTIDE SEQUENCE [LARGE SCALE GENOMIC DNA]</scope>
    <source>
        <strain evidence="1 2">Oil-RF-744-WCA-WT-10</strain>
    </source>
</reference>
<accession>A0A6L5XD69</accession>
<dbReference type="EMBL" id="VULT01000002">
    <property type="protein sequence ID" value="MSS16462.1"/>
    <property type="molecule type" value="Genomic_DNA"/>
</dbReference>
<gene>
    <name evidence="1" type="ORF">FYJ29_01550</name>
</gene>
<protein>
    <submittedName>
        <fullName evidence="1">DUF4876 domain-containing protein</fullName>
    </submittedName>
</protein>
<evidence type="ECO:0000313" key="2">
    <source>
        <dbReference type="Proteomes" id="UP000483362"/>
    </source>
</evidence>
<dbReference type="Pfam" id="PF16215">
    <property type="entry name" value="DUF4876"/>
    <property type="match status" value="1"/>
</dbReference>
<name>A0A6L5XD69_9BACT</name>
<proteinExistence type="predicted"/>
<evidence type="ECO:0000313" key="1">
    <source>
        <dbReference type="EMBL" id="MSS16462.1"/>
    </source>
</evidence>
<dbReference type="InterPro" id="IPR032627">
    <property type="entry name" value="DUF4876"/>
</dbReference>
<keyword evidence="2" id="KW-1185">Reference proteome</keyword>